<gene>
    <name evidence="13" type="ORF">TTHERM_00224620</name>
</gene>
<evidence type="ECO:0000259" key="12">
    <source>
        <dbReference type="Pfam" id="PF02782"/>
    </source>
</evidence>
<dbReference type="InterPro" id="IPR000577">
    <property type="entry name" value="Carb_kinase_FGGY"/>
</dbReference>
<organism evidence="13 14">
    <name type="scientific">Tetrahymena thermophila (strain SB210)</name>
    <dbReference type="NCBI Taxonomy" id="312017"/>
    <lineage>
        <taxon>Eukaryota</taxon>
        <taxon>Sar</taxon>
        <taxon>Alveolata</taxon>
        <taxon>Ciliophora</taxon>
        <taxon>Intramacronucleata</taxon>
        <taxon>Oligohymenophorea</taxon>
        <taxon>Hymenostomatida</taxon>
        <taxon>Tetrahymenina</taxon>
        <taxon>Tetrahymenidae</taxon>
        <taxon>Tetrahymena</taxon>
    </lineage>
</organism>
<dbReference type="PROSITE" id="PS00445">
    <property type="entry name" value="FGGY_KINASES_2"/>
    <property type="match status" value="1"/>
</dbReference>
<dbReference type="InterPro" id="IPR018484">
    <property type="entry name" value="FGGY_N"/>
</dbReference>
<evidence type="ECO:0000313" key="14">
    <source>
        <dbReference type="Proteomes" id="UP000009168"/>
    </source>
</evidence>
<evidence type="ECO:0000313" key="13">
    <source>
        <dbReference type="EMBL" id="EAR93947.3"/>
    </source>
</evidence>
<dbReference type="FunCoup" id="Q23C21">
    <property type="interactions" value="22"/>
</dbReference>
<keyword evidence="5" id="KW-0547">Nucleotide-binding</keyword>
<dbReference type="NCBIfam" id="TIGR01311">
    <property type="entry name" value="glycerol_kin"/>
    <property type="match status" value="1"/>
</dbReference>
<dbReference type="InterPro" id="IPR005999">
    <property type="entry name" value="Glycerol_kin"/>
</dbReference>
<dbReference type="NCBIfam" id="NF000756">
    <property type="entry name" value="PRK00047.1"/>
    <property type="match status" value="1"/>
</dbReference>
<dbReference type="GO" id="GO:0006641">
    <property type="term" value="P:triglyceride metabolic process"/>
    <property type="evidence" value="ECO:0007669"/>
    <property type="project" value="TreeGrafter"/>
</dbReference>
<dbReference type="GO" id="GO:0005739">
    <property type="term" value="C:mitochondrion"/>
    <property type="evidence" value="ECO:0007669"/>
    <property type="project" value="TreeGrafter"/>
</dbReference>
<comment type="similarity">
    <text evidence="2 10">Belongs to the FGGY kinase family.</text>
</comment>
<dbReference type="Gene3D" id="3.30.420.40">
    <property type="match status" value="2"/>
</dbReference>
<dbReference type="AlphaFoldDB" id="Q23C21"/>
<proteinExistence type="inferred from homology"/>
<dbReference type="InterPro" id="IPR018485">
    <property type="entry name" value="FGGY_C"/>
</dbReference>
<dbReference type="PIRSF" id="PIRSF000538">
    <property type="entry name" value="GlpK"/>
    <property type="match status" value="1"/>
</dbReference>
<keyword evidence="7" id="KW-0319">Glycerol metabolism</keyword>
<dbReference type="Pfam" id="PF02782">
    <property type="entry name" value="FGGY_C"/>
    <property type="match status" value="1"/>
</dbReference>
<comment type="pathway">
    <text evidence="1">Polyol metabolism; glycerol degradation via glycerol kinase pathway; sn-glycerol 3-phosphate from glycerol: step 1/1.</text>
</comment>
<dbReference type="InParanoid" id="Q23C21"/>
<dbReference type="PANTHER" id="PTHR10196">
    <property type="entry name" value="SUGAR KINASE"/>
    <property type="match status" value="1"/>
</dbReference>
<protein>
    <recommendedName>
        <fullName evidence="3">glycerol kinase</fullName>
        <ecNumber evidence="3">2.7.1.30</ecNumber>
    </recommendedName>
    <alternativeName>
        <fullName evidence="9">ATP:glycerol 3-phosphotransferase</fullName>
    </alternativeName>
</protein>
<dbReference type="InterPro" id="IPR042018">
    <property type="entry name" value="GK1-3_metazoan-type"/>
</dbReference>
<dbReference type="GO" id="GO:0019563">
    <property type="term" value="P:glycerol catabolic process"/>
    <property type="evidence" value="ECO:0007669"/>
    <property type="project" value="UniProtKB-UniPathway"/>
</dbReference>
<dbReference type="Pfam" id="PF00370">
    <property type="entry name" value="FGGY_N"/>
    <property type="match status" value="1"/>
</dbReference>
<keyword evidence="8" id="KW-0067">ATP-binding</keyword>
<dbReference type="eggNOG" id="KOG2517">
    <property type="taxonomic scope" value="Eukaryota"/>
</dbReference>
<evidence type="ECO:0000256" key="5">
    <source>
        <dbReference type="ARBA" id="ARBA00022741"/>
    </source>
</evidence>
<dbReference type="RefSeq" id="XP_001014192.3">
    <property type="nucleotide sequence ID" value="XM_001014192.3"/>
</dbReference>
<evidence type="ECO:0000256" key="4">
    <source>
        <dbReference type="ARBA" id="ARBA00022679"/>
    </source>
</evidence>
<dbReference type="KEGG" id="tet:TTHERM_00224620"/>
<dbReference type="PROSITE" id="PS00933">
    <property type="entry name" value="FGGY_KINASES_1"/>
    <property type="match status" value="1"/>
</dbReference>
<evidence type="ECO:0000256" key="3">
    <source>
        <dbReference type="ARBA" id="ARBA00012099"/>
    </source>
</evidence>
<evidence type="ECO:0000256" key="7">
    <source>
        <dbReference type="ARBA" id="ARBA00022798"/>
    </source>
</evidence>
<keyword evidence="4 10" id="KW-0808">Transferase</keyword>
<accession>Q23C21</accession>
<dbReference type="CDD" id="cd07792">
    <property type="entry name" value="ASKHA_NBD_FGGY_GK1-3-like"/>
    <property type="match status" value="1"/>
</dbReference>
<keyword evidence="6 10" id="KW-0418">Kinase</keyword>
<evidence type="ECO:0000259" key="11">
    <source>
        <dbReference type="Pfam" id="PF00370"/>
    </source>
</evidence>
<keyword evidence="14" id="KW-1185">Reference proteome</keyword>
<dbReference type="GO" id="GO:0004370">
    <property type="term" value="F:glycerol kinase activity"/>
    <property type="evidence" value="ECO:0007669"/>
    <property type="project" value="UniProtKB-EC"/>
</dbReference>
<evidence type="ECO:0000256" key="2">
    <source>
        <dbReference type="ARBA" id="ARBA00009156"/>
    </source>
</evidence>
<feature type="domain" description="Carbohydrate kinase FGGY N-terminal" evidence="11">
    <location>
        <begin position="70"/>
        <end position="317"/>
    </location>
</feature>
<evidence type="ECO:0000256" key="10">
    <source>
        <dbReference type="RuleBase" id="RU003733"/>
    </source>
</evidence>
<dbReference type="GeneID" id="7846695"/>
<evidence type="ECO:0000256" key="9">
    <source>
        <dbReference type="ARBA" id="ARBA00043149"/>
    </source>
</evidence>
<evidence type="ECO:0000256" key="6">
    <source>
        <dbReference type="ARBA" id="ARBA00022777"/>
    </source>
</evidence>
<reference evidence="14" key="1">
    <citation type="journal article" date="2006" name="PLoS Biol.">
        <title>Macronuclear genome sequence of the ciliate Tetrahymena thermophila, a model eukaryote.</title>
        <authorList>
            <person name="Eisen J.A."/>
            <person name="Coyne R.S."/>
            <person name="Wu M."/>
            <person name="Wu D."/>
            <person name="Thiagarajan M."/>
            <person name="Wortman J.R."/>
            <person name="Badger J.H."/>
            <person name="Ren Q."/>
            <person name="Amedeo P."/>
            <person name="Jones K.M."/>
            <person name="Tallon L.J."/>
            <person name="Delcher A.L."/>
            <person name="Salzberg S.L."/>
            <person name="Silva J.C."/>
            <person name="Haas B.J."/>
            <person name="Majoros W.H."/>
            <person name="Farzad M."/>
            <person name="Carlton J.M."/>
            <person name="Smith R.K. Jr."/>
            <person name="Garg J."/>
            <person name="Pearlman R.E."/>
            <person name="Karrer K.M."/>
            <person name="Sun L."/>
            <person name="Manning G."/>
            <person name="Elde N.C."/>
            <person name="Turkewitz A.P."/>
            <person name="Asai D.J."/>
            <person name="Wilkes D.E."/>
            <person name="Wang Y."/>
            <person name="Cai H."/>
            <person name="Collins K."/>
            <person name="Stewart B.A."/>
            <person name="Lee S.R."/>
            <person name="Wilamowska K."/>
            <person name="Weinberg Z."/>
            <person name="Ruzzo W.L."/>
            <person name="Wloga D."/>
            <person name="Gaertig J."/>
            <person name="Frankel J."/>
            <person name="Tsao C.-C."/>
            <person name="Gorovsky M.A."/>
            <person name="Keeling P.J."/>
            <person name="Waller R.F."/>
            <person name="Patron N.J."/>
            <person name="Cherry J.M."/>
            <person name="Stover N.A."/>
            <person name="Krieger C.J."/>
            <person name="del Toro C."/>
            <person name="Ryder H.F."/>
            <person name="Williamson S.C."/>
            <person name="Barbeau R.A."/>
            <person name="Hamilton E.P."/>
            <person name="Orias E."/>
        </authorList>
    </citation>
    <scope>NUCLEOTIDE SEQUENCE [LARGE SCALE GENOMIC DNA]</scope>
    <source>
        <strain evidence="14">SB210</strain>
    </source>
</reference>
<dbReference type="OrthoDB" id="5422795at2759"/>
<dbReference type="Proteomes" id="UP000009168">
    <property type="component" value="Unassembled WGS sequence"/>
</dbReference>
<dbReference type="UniPathway" id="UPA00618">
    <property type="reaction ID" value="UER00672"/>
</dbReference>
<dbReference type="EC" id="2.7.1.30" evidence="3"/>
<dbReference type="InterPro" id="IPR018483">
    <property type="entry name" value="Carb_kinase_FGGY_CS"/>
</dbReference>
<sequence length="566" mass="63946">MFRLLSDQQIIYPQQNQNESFVSKQINKQANKLVNKQISLLSKMFSTLLSLISKQTGKIENKANSAEILIGTIDQSTTATKFVVFDTHGQLIDKEIIPHDQITLHPGWLEHNPEQILVNTHQAINNTIKRIEEKGYKRENIKTIGITNQRETVVAWNKNTGKSYHNAIVWSDTRTHEICKRWLAKHDNNSNIYSKITGLPINTYFSAFKIRWLIENVPEIQKELDENVIFGTMDSWVIWNLTNKLHLTDVTNASRTFLLNINTLQYEEKILNEFGIPSKCLPKVLSSAENYGVIENGLLKGISIGACMGDQQAASLGHGLFQVGDSKNTYGTGCFLLVNIGNTPVYKEGGLLTTVLYKLGQDKPTYYAFEGSIEVGGSSINWARDNLGLFKTYDELQRLVESIDDSGDLCFVPAFSGLFSPYWREDAAGCILGLSLHTKREHILRALLEGIAYRTKDVIETVESSTGNKIESLKVDGGLTNSAFLMRFQADILQRKVLQTRVAESTCLGVAFAAGLTAQIYKDIEDIKKCIQIDRQIEPHIEFQEKSKQLYKKWQLAVEKSLKWKD</sequence>
<dbReference type="SUPFAM" id="SSF53067">
    <property type="entry name" value="Actin-like ATPase domain"/>
    <property type="match status" value="2"/>
</dbReference>
<evidence type="ECO:0000256" key="8">
    <source>
        <dbReference type="ARBA" id="ARBA00022840"/>
    </source>
</evidence>
<name>Q23C21_TETTS</name>
<dbReference type="HOGENOM" id="CLU_009281_2_2_1"/>
<feature type="domain" description="Carbohydrate kinase FGGY C-terminal" evidence="12">
    <location>
        <begin position="328"/>
        <end position="516"/>
    </location>
</feature>
<dbReference type="STRING" id="312017.Q23C21"/>
<dbReference type="FunFam" id="3.30.420.40:FF:000086">
    <property type="entry name" value="Glycerol kinase"/>
    <property type="match status" value="1"/>
</dbReference>
<dbReference type="GO" id="GO:0046167">
    <property type="term" value="P:glycerol-3-phosphate biosynthetic process"/>
    <property type="evidence" value="ECO:0007669"/>
    <property type="project" value="TreeGrafter"/>
</dbReference>
<evidence type="ECO:0000256" key="1">
    <source>
        <dbReference type="ARBA" id="ARBA00005190"/>
    </source>
</evidence>
<dbReference type="GO" id="GO:0005524">
    <property type="term" value="F:ATP binding"/>
    <property type="evidence" value="ECO:0007669"/>
    <property type="project" value="UniProtKB-KW"/>
</dbReference>
<dbReference type="PANTHER" id="PTHR10196:SF69">
    <property type="entry name" value="GLYCEROL KINASE"/>
    <property type="match status" value="1"/>
</dbReference>
<dbReference type="EMBL" id="GG662718">
    <property type="protein sequence ID" value="EAR93947.3"/>
    <property type="molecule type" value="Genomic_DNA"/>
</dbReference>
<dbReference type="InterPro" id="IPR043129">
    <property type="entry name" value="ATPase_NBD"/>
</dbReference>